<gene>
    <name evidence="1" type="ORF">HPB47_010794</name>
</gene>
<evidence type="ECO:0000313" key="2">
    <source>
        <dbReference type="Proteomes" id="UP000805193"/>
    </source>
</evidence>
<accession>A0AC60NYA2</accession>
<evidence type="ECO:0000313" key="1">
    <source>
        <dbReference type="EMBL" id="KAG0412062.1"/>
    </source>
</evidence>
<comment type="caution">
    <text evidence="1">The sequence shown here is derived from an EMBL/GenBank/DDBJ whole genome shotgun (WGS) entry which is preliminary data.</text>
</comment>
<keyword evidence="2" id="KW-1185">Reference proteome</keyword>
<dbReference type="EMBL" id="JABSTQ010011378">
    <property type="protein sequence ID" value="KAG0412062.1"/>
    <property type="molecule type" value="Genomic_DNA"/>
</dbReference>
<reference evidence="1 2" key="1">
    <citation type="journal article" date="2020" name="Cell">
        <title>Large-Scale Comparative Analyses of Tick Genomes Elucidate Their Genetic Diversity and Vector Capacities.</title>
        <authorList>
            <consortium name="Tick Genome and Microbiome Consortium (TIGMIC)"/>
            <person name="Jia N."/>
            <person name="Wang J."/>
            <person name="Shi W."/>
            <person name="Du L."/>
            <person name="Sun Y."/>
            <person name="Zhan W."/>
            <person name="Jiang J.F."/>
            <person name="Wang Q."/>
            <person name="Zhang B."/>
            <person name="Ji P."/>
            <person name="Bell-Sakyi L."/>
            <person name="Cui X.M."/>
            <person name="Yuan T.T."/>
            <person name="Jiang B.G."/>
            <person name="Yang W.F."/>
            <person name="Lam T.T."/>
            <person name="Chang Q.C."/>
            <person name="Ding S.J."/>
            <person name="Wang X.J."/>
            <person name="Zhu J.G."/>
            <person name="Ruan X.D."/>
            <person name="Zhao L."/>
            <person name="Wei J.T."/>
            <person name="Ye R.Z."/>
            <person name="Que T.C."/>
            <person name="Du C.H."/>
            <person name="Zhou Y.H."/>
            <person name="Cheng J.X."/>
            <person name="Dai P.F."/>
            <person name="Guo W.B."/>
            <person name="Han X.H."/>
            <person name="Huang E.J."/>
            <person name="Li L.F."/>
            <person name="Wei W."/>
            <person name="Gao Y.C."/>
            <person name="Liu J.Z."/>
            <person name="Shao H.Z."/>
            <person name="Wang X."/>
            <person name="Wang C.C."/>
            <person name="Yang T.C."/>
            <person name="Huo Q.B."/>
            <person name="Li W."/>
            <person name="Chen H.Y."/>
            <person name="Chen S.E."/>
            <person name="Zhou L.G."/>
            <person name="Ni X.B."/>
            <person name="Tian J.H."/>
            <person name="Sheng Y."/>
            <person name="Liu T."/>
            <person name="Pan Y.S."/>
            <person name="Xia L.Y."/>
            <person name="Li J."/>
            <person name="Zhao F."/>
            <person name="Cao W.C."/>
        </authorList>
    </citation>
    <scope>NUCLEOTIDE SEQUENCE [LARGE SCALE GENOMIC DNA]</scope>
    <source>
        <strain evidence="1">Iper-2018</strain>
    </source>
</reference>
<name>A0AC60NYA2_IXOPE</name>
<dbReference type="Proteomes" id="UP000805193">
    <property type="component" value="Unassembled WGS sequence"/>
</dbReference>
<organism evidence="1 2">
    <name type="scientific">Ixodes persulcatus</name>
    <name type="common">Taiga tick</name>
    <dbReference type="NCBI Taxonomy" id="34615"/>
    <lineage>
        <taxon>Eukaryota</taxon>
        <taxon>Metazoa</taxon>
        <taxon>Ecdysozoa</taxon>
        <taxon>Arthropoda</taxon>
        <taxon>Chelicerata</taxon>
        <taxon>Arachnida</taxon>
        <taxon>Acari</taxon>
        <taxon>Parasitiformes</taxon>
        <taxon>Ixodida</taxon>
        <taxon>Ixodoidea</taxon>
        <taxon>Ixodidae</taxon>
        <taxon>Ixodinae</taxon>
        <taxon>Ixodes</taxon>
    </lineage>
</organism>
<sequence>MQVQHKTHRRSFHQSWCPSNKENCVPSSTVFGQTTDGRNYSSAGSSDGNLASEIVLSAARHAKNRRSTCNFKEQEVWKAAVNNVGLPRTSTETGQLPKLVDDRVRNTPLSLVNDSANITDKVTNGEAVQSWVLHHNPGGENCEDPCSSDDTGTSDDEDDQRILEEVIRKGMGMTPPIKLPVKLPRPVKMPRKFKPAEFFGGKGCAPARLRETCPLEDSGHQELPESGV</sequence>
<proteinExistence type="predicted"/>
<protein>
    <submittedName>
        <fullName evidence="1">Uncharacterized protein</fullName>
    </submittedName>
</protein>